<reference evidence="7" key="1">
    <citation type="journal article" date="2018" name="Nat. Plants">
        <title>Whole-genome landscape of Medicago truncatula symbiotic genes.</title>
        <authorList>
            <person name="Pecrix Y."/>
            <person name="Gamas P."/>
            <person name="Carrere S."/>
        </authorList>
    </citation>
    <scope>NUCLEOTIDE SEQUENCE</scope>
    <source>
        <tissue evidence="7">Leaves</tissue>
    </source>
</reference>
<protein>
    <recommendedName>
        <fullName evidence="6">S-protein homolog</fullName>
    </recommendedName>
</protein>
<organism evidence="7">
    <name type="scientific">Medicago truncatula</name>
    <name type="common">Barrel medic</name>
    <name type="synonym">Medicago tribuloides</name>
    <dbReference type="NCBI Taxonomy" id="3880"/>
    <lineage>
        <taxon>Eukaryota</taxon>
        <taxon>Viridiplantae</taxon>
        <taxon>Streptophyta</taxon>
        <taxon>Embryophyta</taxon>
        <taxon>Tracheophyta</taxon>
        <taxon>Spermatophyta</taxon>
        <taxon>Magnoliopsida</taxon>
        <taxon>eudicotyledons</taxon>
        <taxon>Gunneridae</taxon>
        <taxon>Pentapetalae</taxon>
        <taxon>rosids</taxon>
        <taxon>fabids</taxon>
        <taxon>Fabales</taxon>
        <taxon>Fabaceae</taxon>
        <taxon>Papilionoideae</taxon>
        <taxon>50 kb inversion clade</taxon>
        <taxon>NPAAA clade</taxon>
        <taxon>Hologalegina</taxon>
        <taxon>IRL clade</taxon>
        <taxon>Trifolieae</taxon>
        <taxon>Medicago</taxon>
    </lineage>
</organism>
<keyword evidence="5" id="KW-0732">Signal</keyword>
<evidence type="ECO:0000256" key="1">
    <source>
        <dbReference type="ARBA" id="ARBA00004613"/>
    </source>
</evidence>
<dbReference type="PANTHER" id="PTHR31232">
    <property type="match status" value="1"/>
</dbReference>
<dbReference type="Proteomes" id="UP000265566">
    <property type="component" value="Chromosome 2"/>
</dbReference>
<dbReference type="InterPro" id="IPR010264">
    <property type="entry name" value="Self-incomp_S1"/>
</dbReference>
<name>A0A396JH97_MEDTR</name>
<accession>A0A396JH97</accession>
<evidence type="ECO:0000256" key="4">
    <source>
        <dbReference type="ARBA" id="ARBA00022525"/>
    </source>
</evidence>
<dbReference type="AlphaFoldDB" id="A0A396JH97"/>
<evidence type="ECO:0000256" key="2">
    <source>
        <dbReference type="ARBA" id="ARBA00005581"/>
    </source>
</evidence>
<dbReference type="GO" id="GO:0005576">
    <property type="term" value="C:extracellular region"/>
    <property type="evidence" value="ECO:0007669"/>
    <property type="project" value="UniProtKB-SubCell"/>
</dbReference>
<evidence type="ECO:0000256" key="3">
    <source>
        <dbReference type="ARBA" id="ARBA00022471"/>
    </source>
</evidence>
<comment type="similarity">
    <text evidence="2 6">Belongs to the plant self-incompatibility (S1) protein family.</text>
</comment>
<evidence type="ECO:0000313" key="7">
    <source>
        <dbReference type="EMBL" id="RHN75718.1"/>
    </source>
</evidence>
<comment type="caution">
    <text evidence="7">The sequence shown here is derived from an EMBL/GenBank/DDBJ whole genome shotgun (WGS) entry which is preliminary data.</text>
</comment>
<comment type="subcellular location">
    <subcellularLocation>
        <location evidence="1 6">Secreted</location>
    </subcellularLocation>
</comment>
<sequence length="96" mass="11271">MNARVESLVHCKSKDDDLGVHFLHNGDIYGWELNDNFFGTTLFYCSFQWNGELHWYDMYKSSRDSNVCGVCNWYIGKSGPCFLSTHCFPWNKKLLM</sequence>
<evidence type="ECO:0000256" key="5">
    <source>
        <dbReference type="ARBA" id="ARBA00022729"/>
    </source>
</evidence>
<evidence type="ECO:0000256" key="6">
    <source>
        <dbReference type="RuleBase" id="RU367044"/>
    </source>
</evidence>
<gene>
    <name evidence="7" type="ORF">MtrunA17_Chr2g0324271</name>
</gene>
<proteinExistence type="inferred from homology"/>
<dbReference type="PANTHER" id="PTHR31232:SF43">
    <property type="entry name" value="S-PROTEIN HOMOLOG 29-RELATED"/>
    <property type="match status" value="1"/>
</dbReference>
<keyword evidence="4 6" id="KW-0964">Secreted</keyword>
<dbReference type="GO" id="GO:0060320">
    <property type="term" value="P:rejection of self pollen"/>
    <property type="evidence" value="ECO:0007669"/>
    <property type="project" value="UniProtKB-KW"/>
</dbReference>
<dbReference type="Pfam" id="PF05938">
    <property type="entry name" value="Self-incomp_S1"/>
    <property type="match status" value="1"/>
</dbReference>
<dbReference type="Gramene" id="rna11957">
    <property type="protein sequence ID" value="RHN75718.1"/>
    <property type="gene ID" value="gene11957"/>
</dbReference>
<dbReference type="EMBL" id="PSQE01000002">
    <property type="protein sequence ID" value="RHN75718.1"/>
    <property type="molecule type" value="Genomic_DNA"/>
</dbReference>
<keyword evidence="3 6" id="KW-0713">Self-incompatibility</keyword>